<keyword evidence="1" id="KW-0472">Membrane</keyword>
<dbReference type="RefSeq" id="XP_040753585.1">
    <property type="nucleotide sequence ID" value="XM_040897078.1"/>
</dbReference>
<keyword evidence="1" id="KW-1133">Transmembrane helix</keyword>
<dbReference type="Proteomes" id="UP000244073">
    <property type="component" value="Unassembled WGS sequence"/>
</dbReference>
<evidence type="ECO:0000256" key="2">
    <source>
        <dbReference type="SAM" id="SignalP"/>
    </source>
</evidence>
<keyword evidence="2" id="KW-0732">Signal</keyword>
<feature type="chain" id="PRO_5015561476" description="Secreted protein" evidence="2">
    <location>
        <begin position="24"/>
        <end position="180"/>
    </location>
</feature>
<feature type="signal peptide" evidence="2">
    <location>
        <begin position="1"/>
        <end position="23"/>
    </location>
</feature>
<dbReference type="AlphaFoldDB" id="A0A2T5M0Y2"/>
<keyword evidence="1" id="KW-0812">Transmembrane</keyword>
<sequence>MPKLLKSPPPLFFFLSILPLCSGHRFVVRMTTIIYVFFPILYGQAFCEKFIFRGLFHEGNEIEFLFRFEDVKSCFLIARLACTTLFSFAFYFPQLIPSRGTLLSCPFDTFGCRGALESGSCVFLLFAAAYPRCRLGLGHVSSLNLRYSVAAGLNVLTCHLSDLLESRLKATVCVSRMWAA</sequence>
<gene>
    <name evidence="3" type="ORF">P175DRAFT_0501044</name>
</gene>
<evidence type="ECO:0000256" key="1">
    <source>
        <dbReference type="SAM" id="Phobius"/>
    </source>
</evidence>
<reference evidence="3 4" key="1">
    <citation type="journal article" date="2018" name="Proc. Natl. Acad. Sci. U.S.A.">
        <title>Linking secondary metabolites to gene clusters through genome sequencing of six diverse Aspergillus species.</title>
        <authorList>
            <person name="Kaerboelling I."/>
            <person name="Vesth T.C."/>
            <person name="Frisvad J.C."/>
            <person name="Nybo J.L."/>
            <person name="Theobald S."/>
            <person name="Kuo A."/>
            <person name="Bowyer P."/>
            <person name="Matsuda Y."/>
            <person name="Mondo S."/>
            <person name="Lyhne E.K."/>
            <person name="Kogle M.E."/>
            <person name="Clum A."/>
            <person name="Lipzen A."/>
            <person name="Salamov A."/>
            <person name="Ngan C.Y."/>
            <person name="Daum C."/>
            <person name="Chiniquy J."/>
            <person name="Barry K."/>
            <person name="LaButti K."/>
            <person name="Haridas S."/>
            <person name="Simmons B.A."/>
            <person name="Magnuson J.K."/>
            <person name="Mortensen U.H."/>
            <person name="Larsen T.O."/>
            <person name="Grigoriev I.V."/>
            <person name="Baker S.E."/>
            <person name="Andersen M.R."/>
        </authorList>
    </citation>
    <scope>NUCLEOTIDE SEQUENCE [LARGE SCALE GENOMIC DNA]</scope>
    <source>
        <strain evidence="3 4">IBT 24754</strain>
    </source>
</reference>
<dbReference type="VEuPathDB" id="FungiDB:P175DRAFT_0501044"/>
<dbReference type="EMBL" id="MSFN02000003">
    <property type="protein sequence ID" value="PTU22193.1"/>
    <property type="molecule type" value="Genomic_DNA"/>
</dbReference>
<dbReference type="GeneID" id="63813960"/>
<accession>A0A2T5M0Y2</accession>
<evidence type="ECO:0000313" key="3">
    <source>
        <dbReference type="EMBL" id="PTU22193.1"/>
    </source>
</evidence>
<name>A0A2T5M0Y2_9EURO</name>
<feature type="transmembrane region" description="Helical" evidence="1">
    <location>
        <begin position="73"/>
        <end position="92"/>
    </location>
</feature>
<protein>
    <recommendedName>
        <fullName evidence="5">Secreted protein</fullName>
    </recommendedName>
</protein>
<proteinExistence type="predicted"/>
<evidence type="ECO:0008006" key="5">
    <source>
        <dbReference type="Google" id="ProtNLM"/>
    </source>
</evidence>
<evidence type="ECO:0000313" key="4">
    <source>
        <dbReference type="Proteomes" id="UP000244073"/>
    </source>
</evidence>
<comment type="caution">
    <text evidence="3">The sequence shown here is derived from an EMBL/GenBank/DDBJ whole genome shotgun (WGS) entry which is preliminary data.</text>
</comment>
<organism evidence="3 4">
    <name type="scientific">Aspergillus ochraceoroseus IBT 24754</name>
    <dbReference type="NCBI Taxonomy" id="1392256"/>
    <lineage>
        <taxon>Eukaryota</taxon>
        <taxon>Fungi</taxon>
        <taxon>Dikarya</taxon>
        <taxon>Ascomycota</taxon>
        <taxon>Pezizomycotina</taxon>
        <taxon>Eurotiomycetes</taxon>
        <taxon>Eurotiomycetidae</taxon>
        <taxon>Eurotiales</taxon>
        <taxon>Aspergillaceae</taxon>
        <taxon>Aspergillus</taxon>
        <taxon>Aspergillus subgen. Nidulantes</taxon>
    </lineage>
</organism>